<reference evidence="3 4" key="1">
    <citation type="journal article" date="2019" name="PLoS Biol.">
        <title>Sex chromosomes control vertical transmission of feminizing Wolbachia symbionts in an isopod.</title>
        <authorList>
            <person name="Becking T."/>
            <person name="Chebbi M.A."/>
            <person name="Giraud I."/>
            <person name="Moumen B."/>
            <person name="Laverre T."/>
            <person name="Caubet Y."/>
            <person name="Peccoud J."/>
            <person name="Gilbert C."/>
            <person name="Cordaux R."/>
        </authorList>
    </citation>
    <scope>NUCLEOTIDE SEQUENCE [LARGE SCALE GENOMIC DNA]</scope>
    <source>
        <strain evidence="3">ANa2</strain>
        <tissue evidence="3">Whole body excluding digestive tract and cuticle</tissue>
    </source>
</reference>
<evidence type="ECO:0000256" key="1">
    <source>
        <dbReference type="ARBA" id="ARBA00023180"/>
    </source>
</evidence>
<dbReference type="InterPro" id="IPR002018">
    <property type="entry name" value="CarbesteraseB"/>
</dbReference>
<dbReference type="InterPro" id="IPR050309">
    <property type="entry name" value="Type-B_Carboxylest/Lipase"/>
</dbReference>
<feature type="domain" description="Carboxylesterase type B" evidence="2">
    <location>
        <begin position="31"/>
        <end position="124"/>
    </location>
</feature>
<evidence type="ECO:0000313" key="3">
    <source>
        <dbReference type="EMBL" id="KAB7502036.1"/>
    </source>
</evidence>
<name>A0A5N5T630_9CRUS</name>
<dbReference type="OrthoDB" id="3200163at2759"/>
<protein>
    <submittedName>
        <fullName evidence="3">Esterase SG1</fullName>
    </submittedName>
</protein>
<proteinExistence type="predicted"/>
<dbReference type="Gene3D" id="3.40.50.1820">
    <property type="entry name" value="alpha/beta hydrolase"/>
    <property type="match status" value="1"/>
</dbReference>
<gene>
    <name evidence="3" type="primary">SG1_1</name>
    <name evidence="3" type="ORF">Anas_10900</name>
</gene>
<sequence>MLIKSLSIIYRTYFYISQLFLAPGDVFDEVPLVRVKQGLIKGIKENSTEGKDFYSYLSIPYAEPPNGNLRFKAPIPKASWEGILDGTKMPVSCLQTDFFEIITDDTKSVTINGREDCLQLNVFTTA</sequence>
<dbReference type="SUPFAM" id="SSF53474">
    <property type="entry name" value="alpha/beta-Hydrolases"/>
    <property type="match status" value="1"/>
</dbReference>
<dbReference type="AlphaFoldDB" id="A0A5N5T630"/>
<dbReference type="Proteomes" id="UP000326759">
    <property type="component" value="Unassembled WGS sequence"/>
</dbReference>
<dbReference type="PANTHER" id="PTHR11559">
    <property type="entry name" value="CARBOXYLESTERASE"/>
    <property type="match status" value="1"/>
</dbReference>
<keyword evidence="1" id="KW-0325">Glycoprotein</keyword>
<accession>A0A5N5T630</accession>
<dbReference type="InterPro" id="IPR029058">
    <property type="entry name" value="AB_hydrolase_fold"/>
</dbReference>
<comment type="caution">
    <text evidence="3">The sequence shown here is derived from an EMBL/GenBank/DDBJ whole genome shotgun (WGS) entry which is preliminary data.</text>
</comment>
<evidence type="ECO:0000313" key="4">
    <source>
        <dbReference type="Proteomes" id="UP000326759"/>
    </source>
</evidence>
<keyword evidence="4" id="KW-1185">Reference proteome</keyword>
<evidence type="ECO:0000259" key="2">
    <source>
        <dbReference type="Pfam" id="PF00135"/>
    </source>
</evidence>
<dbReference type="Pfam" id="PF00135">
    <property type="entry name" value="COesterase"/>
    <property type="match status" value="1"/>
</dbReference>
<organism evidence="3 4">
    <name type="scientific">Armadillidium nasatum</name>
    <dbReference type="NCBI Taxonomy" id="96803"/>
    <lineage>
        <taxon>Eukaryota</taxon>
        <taxon>Metazoa</taxon>
        <taxon>Ecdysozoa</taxon>
        <taxon>Arthropoda</taxon>
        <taxon>Crustacea</taxon>
        <taxon>Multicrustacea</taxon>
        <taxon>Malacostraca</taxon>
        <taxon>Eumalacostraca</taxon>
        <taxon>Peracarida</taxon>
        <taxon>Isopoda</taxon>
        <taxon>Oniscidea</taxon>
        <taxon>Crinocheta</taxon>
        <taxon>Armadillidiidae</taxon>
        <taxon>Armadillidium</taxon>
    </lineage>
</organism>
<dbReference type="EMBL" id="SEYY01008759">
    <property type="protein sequence ID" value="KAB7502036.1"/>
    <property type="molecule type" value="Genomic_DNA"/>
</dbReference>
<feature type="non-terminal residue" evidence="3">
    <location>
        <position position="126"/>
    </location>
</feature>